<accession>A0A9D4LUZ4</accession>
<dbReference type="AlphaFoldDB" id="A0A9D4LUZ4"/>
<name>A0A9D4LUZ4_DREPO</name>
<dbReference type="Proteomes" id="UP000828390">
    <property type="component" value="Unassembled WGS sequence"/>
</dbReference>
<keyword evidence="2" id="KW-1185">Reference proteome</keyword>
<sequence length="57" mass="6471">MPNTIEPAPEMSAVPAWEQSQTLEDSIYNTMTENNSLIGMLLRRKQNMSAELVRPVH</sequence>
<reference evidence="1" key="2">
    <citation type="submission" date="2020-11" db="EMBL/GenBank/DDBJ databases">
        <authorList>
            <person name="McCartney M.A."/>
            <person name="Auch B."/>
            <person name="Kono T."/>
            <person name="Mallez S."/>
            <person name="Becker A."/>
            <person name="Gohl D.M."/>
            <person name="Silverstein K.A.T."/>
            <person name="Koren S."/>
            <person name="Bechman K.B."/>
            <person name="Herman A."/>
            <person name="Abrahante J.E."/>
            <person name="Garbe J."/>
        </authorList>
    </citation>
    <scope>NUCLEOTIDE SEQUENCE</scope>
    <source>
        <strain evidence="1">Duluth1</strain>
        <tissue evidence="1">Whole animal</tissue>
    </source>
</reference>
<evidence type="ECO:0000313" key="1">
    <source>
        <dbReference type="EMBL" id="KAH3864294.1"/>
    </source>
</evidence>
<comment type="caution">
    <text evidence="1">The sequence shown here is derived from an EMBL/GenBank/DDBJ whole genome shotgun (WGS) entry which is preliminary data.</text>
</comment>
<organism evidence="1 2">
    <name type="scientific">Dreissena polymorpha</name>
    <name type="common">Zebra mussel</name>
    <name type="synonym">Mytilus polymorpha</name>
    <dbReference type="NCBI Taxonomy" id="45954"/>
    <lineage>
        <taxon>Eukaryota</taxon>
        <taxon>Metazoa</taxon>
        <taxon>Spiralia</taxon>
        <taxon>Lophotrochozoa</taxon>
        <taxon>Mollusca</taxon>
        <taxon>Bivalvia</taxon>
        <taxon>Autobranchia</taxon>
        <taxon>Heteroconchia</taxon>
        <taxon>Euheterodonta</taxon>
        <taxon>Imparidentia</taxon>
        <taxon>Neoheterodontei</taxon>
        <taxon>Myida</taxon>
        <taxon>Dreissenoidea</taxon>
        <taxon>Dreissenidae</taxon>
        <taxon>Dreissena</taxon>
    </lineage>
</organism>
<dbReference type="EMBL" id="JAIWYP010000002">
    <property type="protein sequence ID" value="KAH3864294.1"/>
    <property type="molecule type" value="Genomic_DNA"/>
</dbReference>
<proteinExistence type="predicted"/>
<reference evidence="1" key="1">
    <citation type="journal article" date="2019" name="bioRxiv">
        <title>The Genome of the Zebra Mussel, Dreissena polymorpha: A Resource for Invasive Species Research.</title>
        <authorList>
            <person name="McCartney M.A."/>
            <person name="Auch B."/>
            <person name="Kono T."/>
            <person name="Mallez S."/>
            <person name="Zhang Y."/>
            <person name="Obille A."/>
            <person name="Becker A."/>
            <person name="Abrahante J.E."/>
            <person name="Garbe J."/>
            <person name="Badalamenti J.P."/>
            <person name="Herman A."/>
            <person name="Mangelson H."/>
            <person name="Liachko I."/>
            <person name="Sullivan S."/>
            <person name="Sone E.D."/>
            <person name="Koren S."/>
            <person name="Silverstein K.A.T."/>
            <person name="Beckman K.B."/>
            <person name="Gohl D.M."/>
        </authorList>
    </citation>
    <scope>NUCLEOTIDE SEQUENCE</scope>
    <source>
        <strain evidence="1">Duluth1</strain>
        <tissue evidence="1">Whole animal</tissue>
    </source>
</reference>
<protein>
    <submittedName>
        <fullName evidence="1">Uncharacterized protein</fullName>
    </submittedName>
</protein>
<gene>
    <name evidence="1" type="ORF">DPMN_027310</name>
</gene>
<evidence type="ECO:0000313" key="2">
    <source>
        <dbReference type="Proteomes" id="UP000828390"/>
    </source>
</evidence>